<protein>
    <submittedName>
        <fullName evidence="1">Uncharacterized protein</fullName>
    </submittedName>
</protein>
<gene>
    <name evidence="1" type="ORF">HHU12_18595</name>
</gene>
<accession>A0A7X9XAU8</accession>
<organism evidence="1 2">
    <name type="scientific">Flammeovirga aprica JL-4</name>
    <dbReference type="NCBI Taxonomy" id="694437"/>
    <lineage>
        <taxon>Bacteria</taxon>
        <taxon>Pseudomonadati</taxon>
        <taxon>Bacteroidota</taxon>
        <taxon>Cytophagia</taxon>
        <taxon>Cytophagales</taxon>
        <taxon>Flammeovirgaceae</taxon>
        <taxon>Flammeovirga</taxon>
    </lineage>
</organism>
<dbReference type="AlphaFoldDB" id="A0A7X9XAU8"/>
<keyword evidence="2" id="KW-1185">Reference proteome</keyword>
<reference evidence="1 2" key="1">
    <citation type="submission" date="2020-04" db="EMBL/GenBank/DDBJ databases">
        <title>Flammeovirga sp. SR4, a novel species isolated from seawater.</title>
        <authorList>
            <person name="Wang X."/>
        </authorList>
    </citation>
    <scope>NUCLEOTIDE SEQUENCE [LARGE SCALE GENOMIC DNA]</scope>
    <source>
        <strain evidence="1 2">ATCC 23126</strain>
    </source>
</reference>
<sequence length="133" mass="15328">MKSILLNLFTFGTGAAFSSWNSFTNKKQLKAGFYRLEHDDLIFEMSVTPSGQIEERWKSTLNSDKKFVFIGVNQLKETQTPAYCLDGEMAVIENDQMKFRNDFIKLKVSKENQPLNIHNLPYVLVGQTPEWTV</sequence>
<evidence type="ECO:0000313" key="2">
    <source>
        <dbReference type="Proteomes" id="UP000576082"/>
    </source>
</evidence>
<dbReference type="RefSeq" id="WP_169658240.1">
    <property type="nucleotide sequence ID" value="NZ_JABANE010000053.1"/>
</dbReference>
<dbReference type="Proteomes" id="UP000576082">
    <property type="component" value="Unassembled WGS sequence"/>
</dbReference>
<name>A0A7X9XAU8_9BACT</name>
<evidence type="ECO:0000313" key="1">
    <source>
        <dbReference type="EMBL" id="NME69989.1"/>
    </source>
</evidence>
<proteinExistence type="predicted"/>
<comment type="caution">
    <text evidence="1">The sequence shown here is derived from an EMBL/GenBank/DDBJ whole genome shotgun (WGS) entry which is preliminary data.</text>
</comment>
<dbReference type="EMBL" id="JABANE010000053">
    <property type="protein sequence ID" value="NME69989.1"/>
    <property type="molecule type" value="Genomic_DNA"/>
</dbReference>